<dbReference type="AlphaFoldDB" id="A0A8I2C7N5"/>
<gene>
    <name evidence="1" type="ORF">JOH49_007256</name>
</gene>
<organism evidence="1 2">
    <name type="scientific">Bradyrhizobium elkanii</name>
    <dbReference type="NCBI Taxonomy" id="29448"/>
    <lineage>
        <taxon>Bacteria</taxon>
        <taxon>Pseudomonadati</taxon>
        <taxon>Pseudomonadota</taxon>
        <taxon>Alphaproteobacteria</taxon>
        <taxon>Hyphomicrobiales</taxon>
        <taxon>Nitrobacteraceae</taxon>
        <taxon>Bradyrhizobium</taxon>
    </lineage>
</organism>
<dbReference type="RefSeq" id="WP_209945271.1">
    <property type="nucleotide sequence ID" value="NZ_JAFICZ010000001.1"/>
</dbReference>
<evidence type="ECO:0000313" key="1">
    <source>
        <dbReference type="EMBL" id="MBP1297503.1"/>
    </source>
</evidence>
<dbReference type="Pfam" id="PF04255">
    <property type="entry name" value="DUF433"/>
    <property type="match status" value="1"/>
</dbReference>
<name>A0A8I2C7N5_BRAEL</name>
<comment type="caution">
    <text evidence="1">The sequence shown here is derived from an EMBL/GenBank/DDBJ whole genome shotgun (WGS) entry which is preliminary data.</text>
</comment>
<proteinExistence type="predicted"/>
<sequence length="230" mass="26139">MATTSSNRAEPWRKRLHLPAYQVGEAARYAQISPQTVSAWHKVDAGRVLSEKRDRERLSYLQLIEVAVVAAFRKARVALPEIRAARDYVKRSLKSEHPFAEYQFKRYGKSLFTEFEEETGRKKLVKANQAGQLAWNELVGPLLKEFEYEHEGVATRWYVAGPSSPIVIDPRLSFGTPTVKGVPTWIVKGRFDAGESDRTIAEDFGIDVPSVREALKFEGVLPGQQQKWIH</sequence>
<dbReference type="Proteomes" id="UP000673383">
    <property type="component" value="Unassembled WGS sequence"/>
</dbReference>
<protein>
    <submittedName>
        <fullName evidence="1">Uncharacterized protein (DUF433 family)</fullName>
    </submittedName>
</protein>
<evidence type="ECO:0000313" key="2">
    <source>
        <dbReference type="Proteomes" id="UP000673383"/>
    </source>
</evidence>
<reference evidence="1" key="1">
    <citation type="submission" date="2021-02" db="EMBL/GenBank/DDBJ databases">
        <title>Genomic Encyclopedia of Type Strains, Phase IV (KMG-V): Genome sequencing to study the core and pangenomes of soil and plant-associated prokaryotes.</title>
        <authorList>
            <person name="Whitman W."/>
        </authorList>
    </citation>
    <scope>NUCLEOTIDE SEQUENCE</scope>
    <source>
        <strain evidence="1">USDA 406</strain>
    </source>
</reference>
<dbReference type="EMBL" id="JAFICZ010000001">
    <property type="protein sequence ID" value="MBP1297503.1"/>
    <property type="molecule type" value="Genomic_DNA"/>
</dbReference>
<accession>A0A8I2C7N5</accession>
<dbReference type="InterPro" id="IPR007367">
    <property type="entry name" value="DUF433"/>
</dbReference>